<proteinExistence type="predicted"/>
<evidence type="ECO:0000313" key="2">
    <source>
        <dbReference type="EMBL" id="MBK1713754.1"/>
    </source>
</evidence>
<gene>
    <name evidence="2" type="ORF">CKO43_13290</name>
</gene>
<keyword evidence="3" id="KW-1185">Reference proteome</keyword>
<comment type="caution">
    <text evidence="2">The sequence shown here is derived from an EMBL/GenBank/DDBJ whole genome shotgun (WGS) entry which is preliminary data.</text>
</comment>
<dbReference type="EMBL" id="NRRU01000046">
    <property type="protein sequence ID" value="MBK1713754.1"/>
    <property type="molecule type" value="Genomic_DNA"/>
</dbReference>
<dbReference type="InterPro" id="IPR050993">
    <property type="entry name" value="Isochorismatase_domain"/>
</dbReference>
<dbReference type="RefSeq" id="WP_200378957.1">
    <property type="nucleotide sequence ID" value="NZ_NRRU01000046.1"/>
</dbReference>
<dbReference type="Pfam" id="PF00857">
    <property type="entry name" value="Isochorismatase"/>
    <property type="match status" value="1"/>
</dbReference>
<dbReference type="SUPFAM" id="SSF52499">
    <property type="entry name" value="Isochorismatase-like hydrolases"/>
    <property type="match status" value="1"/>
</dbReference>
<dbReference type="Gene3D" id="3.40.50.850">
    <property type="entry name" value="Isochorismatase-like"/>
    <property type="match status" value="1"/>
</dbReference>
<dbReference type="PANTHER" id="PTHR14119:SF3">
    <property type="entry name" value="ISOCHORISMATASE DOMAIN-CONTAINING PROTEIN 2"/>
    <property type="match status" value="1"/>
</dbReference>
<dbReference type="InterPro" id="IPR036380">
    <property type="entry name" value="Isochorismatase-like_sf"/>
</dbReference>
<evidence type="ECO:0000259" key="1">
    <source>
        <dbReference type="Pfam" id="PF00857"/>
    </source>
</evidence>
<dbReference type="Proteomes" id="UP001041814">
    <property type="component" value="Unassembled WGS sequence"/>
</dbReference>
<reference evidence="2" key="2">
    <citation type="journal article" date="2020" name="Microorganisms">
        <title>Osmotic Adaptation and Compatible Solute Biosynthesis of Phototrophic Bacteria as Revealed from Genome Analyses.</title>
        <authorList>
            <person name="Imhoff J.F."/>
            <person name="Rahn T."/>
            <person name="Kunzel S."/>
            <person name="Keller A."/>
            <person name="Neulinger S.C."/>
        </authorList>
    </citation>
    <scope>NUCLEOTIDE SEQUENCE</scope>
    <source>
        <strain evidence="2">IM 151</strain>
    </source>
</reference>
<dbReference type="PANTHER" id="PTHR14119">
    <property type="entry name" value="HYDROLASE"/>
    <property type="match status" value="1"/>
</dbReference>
<accession>A0ABS1DUN9</accession>
<name>A0ABS1DUN9_RUBGE</name>
<protein>
    <submittedName>
        <fullName evidence="2">Isochorismatase</fullName>
    </submittedName>
</protein>
<organism evidence="2 3">
    <name type="scientific">Rubrivivax gelatinosus</name>
    <name type="common">Rhodocyclus gelatinosus</name>
    <name type="synonym">Rhodopseudomonas gelatinosa</name>
    <dbReference type="NCBI Taxonomy" id="28068"/>
    <lineage>
        <taxon>Bacteria</taxon>
        <taxon>Pseudomonadati</taxon>
        <taxon>Pseudomonadota</taxon>
        <taxon>Betaproteobacteria</taxon>
        <taxon>Burkholderiales</taxon>
        <taxon>Sphaerotilaceae</taxon>
        <taxon>Rubrivivax</taxon>
    </lineage>
</organism>
<sequence>MLTMDREAAALVLVDYQGRLMPAIHGHAEVLAWALRLADIALALEVPVIGTEQNPARLGPNDEQLRSRCATTLAKSHFDACRDGLVDALQALPRRPRQVVVAGCEAHVCLLQTTLGLMRAGFDAWVVEPACGSRAAADKALAMARLARAGAHIVSVEMVAFEWLEHHEHPAFRRVLPGLKSRPDIG</sequence>
<dbReference type="InterPro" id="IPR000868">
    <property type="entry name" value="Isochorismatase-like_dom"/>
</dbReference>
<reference evidence="2" key="1">
    <citation type="submission" date="2017-08" db="EMBL/GenBank/DDBJ databases">
        <authorList>
            <person name="Imhoff J.F."/>
            <person name="Rahn T."/>
            <person name="Kuenzel S."/>
            <person name="Neulinger S.C."/>
        </authorList>
    </citation>
    <scope>NUCLEOTIDE SEQUENCE</scope>
    <source>
        <strain evidence="2">IM 151</strain>
    </source>
</reference>
<feature type="domain" description="Isochorismatase-like" evidence="1">
    <location>
        <begin position="9"/>
        <end position="157"/>
    </location>
</feature>
<evidence type="ECO:0000313" key="3">
    <source>
        <dbReference type="Proteomes" id="UP001041814"/>
    </source>
</evidence>